<name>A0A9P9JB26_9HYPO</name>
<dbReference type="OrthoDB" id="10611177at2759"/>
<evidence type="ECO:0000313" key="2">
    <source>
        <dbReference type="Proteomes" id="UP000717696"/>
    </source>
</evidence>
<accession>A0A9P9JB26</accession>
<sequence>MASLPVRRLAVHRSCLIGLGEWERSLKTTGGWVRISLRSVVFSPANRRTGGLRFGHWSIFRALDAWPHCYVVTGLGQVSAFREQATAPNSKGSKFMTSSGRAAGRFFHGTSTESRLCWGLPMAIEQSIMAYWLCNQPNLDGADANIRFWT</sequence>
<gene>
    <name evidence="1" type="ORF">B0J13DRAFT_311184</name>
</gene>
<dbReference type="EMBL" id="JAGMUU010000007">
    <property type="protein sequence ID" value="KAH7149645.1"/>
    <property type="molecule type" value="Genomic_DNA"/>
</dbReference>
<reference evidence="1" key="1">
    <citation type="journal article" date="2021" name="Nat. Commun.">
        <title>Genetic determinants of endophytism in the Arabidopsis root mycobiome.</title>
        <authorList>
            <person name="Mesny F."/>
            <person name="Miyauchi S."/>
            <person name="Thiergart T."/>
            <person name="Pickel B."/>
            <person name="Atanasova L."/>
            <person name="Karlsson M."/>
            <person name="Huettel B."/>
            <person name="Barry K.W."/>
            <person name="Haridas S."/>
            <person name="Chen C."/>
            <person name="Bauer D."/>
            <person name="Andreopoulos W."/>
            <person name="Pangilinan J."/>
            <person name="LaButti K."/>
            <person name="Riley R."/>
            <person name="Lipzen A."/>
            <person name="Clum A."/>
            <person name="Drula E."/>
            <person name="Henrissat B."/>
            <person name="Kohler A."/>
            <person name="Grigoriev I.V."/>
            <person name="Martin F.M."/>
            <person name="Hacquard S."/>
        </authorList>
    </citation>
    <scope>NUCLEOTIDE SEQUENCE</scope>
    <source>
        <strain evidence="1">MPI-CAGE-AT-0021</strain>
    </source>
</reference>
<comment type="caution">
    <text evidence="1">The sequence shown here is derived from an EMBL/GenBank/DDBJ whole genome shotgun (WGS) entry which is preliminary data.</text>
</comment>
<evidence type="ECO:0000313" key="1">
    <source>
        <dbReference type="EMBL" id="KAH7149645.1"/>
    </source>
</evidence>
<dbReference type="Proteomes" id="UP000717696">
    <property type="component" value="Unassembled WGS sequence"/>
</dbReference>
<keyword evidence="2" id="KW-1185">Reference proteome</keyword>
<proteinExistence type="predicted"/>
<protein>
    <submittedName>
        <fullName evidence="1">Uncharacterized protein</fullName>
    </submittedName>
</protein>
<organism evidence="1 2">
    <name type="scientific">Dactylonectria estremocensis</name>
    <dbReference type="NCBI Taxonomy" id="1079267"/>
    <lineage>
        <taxon>Eukaryota</taxon>
        <taxon>Fungi</taxon>
        <taxon>Dikarya</taxon>
        <taxon>Ascomycota</taxon>
        <taxon>Pezizomycotina</taxon>
        <taxon>Sordariomycetes</taxon>
        <taxon>Hypocreomycetidae</taxon>
        <taxon>Hypocreales</taxon>
        <taxon>Nectriaceae</taxon>
        <taxon>Dactylonectria</taxon>
    </lineage>
</organism>
<dbReference type="AlphaFoldDB" id="A0A9P9JB26"/>